<feature type="compositionally biased region" description="Pro residues" evidence="1">
    <location>
        <begin position="166"/>
        <end position="176"/>
    </location>
</feature>
<dbReference type="OrthoDB" id="5303703at2759"/>
<proteinExistence type="predicted"/>
<reference evidence="2 3" key="1">
    <citation type="submission" date="2017-03" db="EMBL/GenBank/DDBJ databases">
        <title>Genomes of endolithic fungi from Antarctica.</title>
        <authorList>
            <person name="Coleine C."/>
            <person name="Masonjones S."/>
            <person name="Stajich J.E."/>
        </authorList>
    </citation>
    <scope>NUCLEOTIDE SEQUENCE [LARGE SCALE GENOMIC DNA]</scope>
    <source>
        <strain evidence="2 3">CCFEE 6314</strain>
    </source>
</reference>
<name>A0A438NJB7_EXOME</name>
<evidence type="ECO:0000313" key="3">
    <source>
        <dbReference type="Proteomes" id="UP000288859"/>
    </source>
</evidence>
<sequence length="283" mass="31107">MLYRQTRLRDALHVIHEATRSDSEDESFTGLKRKSSSFIGPEIIKRQRQYTSHIIAKSNSDPISPSPSPSALASTPVPIDTFITLKLNTKIFLNGLANEQGTGHTAQGSTARPTNETSLSRLDQDSLQRSLPGSAENPILLEDLPSLETLPGEREIISLSSSPEPSSGPPPGPPPGPREEAGLEITGFRRILHIRTYWAHPIDFKCIPSKNEACHFCTDPKYGMFGYGISDTAVLRRTGAVYEEVGNGHRARGREATRINGVPYRADLEFLFMGSLLHQSYGL</sequence>
<accession>A0A438NJB7</accession>
<gene>
    <name evidence="2" type="ORF">B0A52_00180</name>
</gene>
<feature type="region of interest" description="Disordered" evidence="1">
    <location>
        <begin position="100"/>
        <end position="145"/>
    </location>
</feature>
<feature type="compositionally biased region" description="Polar residues" evidence="1">
    <location>
        <begin position="100"/>
        <end position="131"/>
    </location>
</feature>
<protein>
    <submittedName>
        <fullName evidence="2">Uncharacterized protein</fullName>
    </submittedName>
</protein>
<dbReference type="AlphaFoldDB" id="A0A438NJB7"/>
<evidence type="ECO:0000256" key="1">
    <source>
        <dbReference type="SAM" id="MobiDB-lite"/>
    </source>
</evidence>
<evidence type="ECO:0000313" key="2">
    <source>
        <dbReference type="EMBL" id="RVX75823.1"/>
    </source>
</evidence>
<comment type="caution">
    <text evidence="2">The sequence shown here is derived from an EMBL/GenBank/DDBJ whole genome shotgun (WGS) entry which is preliminary data.</text>
</comment>
<feature type="region of interest" description="Disordered" evidence="1">
    <location>
        <begin position="158"/>
        <end position="181"/>
    </location>
</feature>
<organism evidence="2 3">
    <name type="scientific">Exophiala mesophila</name>
    <name type="common">Black yeast-like fungus</name>
    <dbReference type="NCBI Taxonomy" id="212818"/>
    <lineage>
        <taxon>Eukaryota</taxon>
        <taxon>Fungi</taxon>
        <taxon>Dikarya</taxon>
        <taxon>Ascomycota</taxon>
        <taxon>Pezizomycotina</taxon>
        <taxon>Eurotiomycetes</taxon>
        <taxon>Chaetothyriomycetidae</taxon>
        <taxon>Chaetothyriales</taxon>
        <taxon>Herpotrichiellaceae</taxon>
        <taxon>Exophiala</taxon>
    </lineage>
</organism>
<dbReference type="Proteomes" id="UP000288859">
    <property type="component" value="Unassembled WGS sequence"/>
</dbReference>
<dbReference type="EMBL" id="NAJM01000001">
    <property type="protein sequence ID" value="RVX75823.1"/>
    <property type="molecule type" value="Genomic_DNA"/>
</dbReference>